<evidence type="ECO:0000313" key="2">
    <source>
        <dbReference type="EMBL" id="KAJ1097644.1"/>
    </source>
</evidence>
<name>A0AAV7M3F6_PLEWA</name>
<dbReference type="Proteomes" id="UP001066276">
    <property type="component" value="Chromosome 10"/>
</dbReference>
<feature type="region of interest" description="Disordered" evidence="1">
    <location>
        <begin position="48"/>
        <end position="90"/>
    </location>
</feature>
<feature type="compositionally biased region" description="Pro residues" evidence="1">
    <location>
        <begin position="51"/>
        <end position="61"/>
    </location>
</feature>
<keyword evidence="3" id="KW-1185">Reference proteome</keyword>
<dbReference type="AlphaFoldDB" id="A0AAV7M3F6"/>
<gene>
    <name evidence="2" type="ORF">NDU88_002761</name>
</gene>
<dbReference type="EMBL" id="JANPWB010000014">
    <property type="protein sequence ID" value="KAJ1097644.1"/>
    <property type="molecule type" value="Genomic_DNA"/>
</dbReference>
<evidence type="ECO:0000313" key="3">
    <source>
        <dbReference type="Proteomes" id="UP001066276"/>
    </source>
</evidence>
<sequence length="191" mass="20442">MQPGNGILSLLERNVGSNRSFLISQELLARVLEQLSKVLFLEEPEVETPSWPAPCLPPQPAQAPKRYPAQAGGRLGPGTGTPPPQGSSGLVFARSISLQTSRLTPTRLSQARSFKPVLSGHPAGTETGVMMERMGTTDRLNPGWISRGSGISRRSRGWDTEVSPRPTAISASLATPPLQLHVLTAWTSTNS</sequence>
<accession>A0AAV7M3F6</accession>
<feature type="region of interest" description="Disordered" evidence="1">
    <location>
        <begin position="138"/>
        <end position="163"/>
    </location>
</feature>
<organism evidence="2 3">
    <name type="scientific">Pleurodeles waltl</name>
    <name type="common">Iberian ribbed newt</name>
    <dbReference type="NCBI Taxonomy" id="8319"/>
    <lineage>
        <taxon>Eukaryota</taxon>
        <taxon>Metazoa</taxon>
        <taxon>Chordata</taxon>
        <taxon>Craniata</taxon>
        <taxon>Vertebrata</taxon>
        <taxon>Euteleostomi</taxon>
        <taxon>Amphibia</taxon>
        <taxon>Batrachia</taxon>
        <taxon>Caudata</taxon>
        <taxon>Salamandroidea</taxon>
        <taxon>Salamandridae</taxon>
        <taxon>Pleurodelinae</taxon>
        <taxon>Pleurodeles</taxon>
    </lineage>
</organism>
<proteinExistence type="predicted"/>
<protein>
    <submittedName>
        <fullName evidence="2">Uncharacterized protein</fullName>
    </submittedName>
</protein>
<comment type="caution">
    <text evidence="2">The sequence shown here is derived from an EMBL/GenBank/DDBJ whole genome shotgun (WGS) entry which is preliminary data.</text>
</comment>
<evidence type="ECO:0000256" key="1">
    <source>
        <dbReference type="SAM" id="MobiDB-lite"/>
    </source>
</evidence>
<reference evidence="2" key="1">
    <citation type="journal article" date="2022" name="bioRxiv">
        <title>Sequencing and chromosome-scale assembly of the giantPleurodeles waltlgenome.</title>
        <authorList>
            <person name="Brown T."/>
            <person name="Elewa A."/>
            <person name="Iarovenko S."/>
            <person name="Subramanian E."/>
            <person name="Araus A.J."/>
            <person name="Petzold A."/>
            <person name="Susuki M."/>
            <person name="Suzuki K.-i.T."/>
            <person name="Hayashi T."/>
            <person name="Toyoda A."/>
            <person name="Oliveira C."/>
            <person name="Osipova E."/>
            <person name="Leigh N.D."/>
            <person name="Simon A."/>
            <person name="Yun M.H."/>
        </authorList>
    </citation>
    <scope>NUCLEOTIDE SEQUENCE</scope>
    <source>
        <strain evidence="2">20211129_DDA</strain>
        <tissue evidence="2">Liver</tissue>
    </source>
</reference>
<feature type="compositionally biased region" description="Low complexity" evidence="1">
    <location>
        <begin position="143"/>
        <end position="152"/>
    </location>
</feature>